<protein>
    <submittedName>
        <fullName evidence="1">Uncharacterized protein</fullName>
    </submittedName>
</protein>
<evidence type="ECO:0000313" key="2">
    <source>
        <dbReference type="Proteomes" id="UP000233551"/>
    </source>
</evidence>
<organism evidence="1 2">
    <name type="scientific">Punica granatum</name>
    <name type="common">Pomegranate</name>
    <dbReference type="NCBI Taxonomy" id="22663"/>
    <lineage>
        <taxon>Eukaryota</taxon>
        <taxon>Viridiplantae</taxon>
        <taxon>Streptophyta</taxon>
        <taxon>Embryophyta</taxon>
        <taxon>Tracheophyta</taxon>
        <taxon>Spermatophyta</taxon>
        <taxon>Magnoliopsida</taxon>
        <taxon>eudicotyledons</taxon>
        <taxon>Gunneridae</taxon>
        <taxon>Pentapetalae</taxon>
        <taxon>rosids</taxon>
        <taxon>malvids</taxon>
        <taxon>Myrtales</taxon>
        <taxon>Lythraceae</taxon>
        <taxon>Punica</taxon>
    </lineage>
</organism>
<keyword evidence="2" id="KW-1185">Reference proteome</keyword>
<proteinExistence type="predicted"/>
<comment type="caution">
    <text evidence="1">The sequence shown here is derived from an EMBL/GenBank/DDBJ whole genome shotgun (WGS) entry which is preliminary data.</text>
</comment>
<dbReference type="EMBL" id="PGOL01004632">
    <property type="protein sequence ID" value="PKI36948.1"/>
    <property type="molecule type" value="Genomic_DNA"/>
</dbReference>
<accession>A0A2I0HZ32</accession>
<dbReference type="Proteomes" id="UP000233551">
    <property type="component" value="Unassembled WGS sequence"/>
</dbReference>
<gene>
    <name evidence="1" type="ORF">CRG98_042649</name>
</gene>
<sequence length="82" mass="9288">MAARCVFNDSGYHTPMAKLIFNDIGLSLNHQGGKSPRIVNLLSNFYIKNSSLENGERMWHKDLEKLCKSRLPERPDGSTKLP</sequence>
<evidence type="ECO:0000313" key="1">
    <source>
        <dbReference type="EMBL" id="PKI36948.1"/>
    </source>
</evidence>
<name>A0A2I0HZ32_PUNGR</name>
<reference evidence="1 2" key="1">
    <citation type="submission" date="2017-11" db="EMBL/GenBank/DDBJ databases">
        <title>De-novo sequencing of pomegranate (Punica granatum L.) genome.</title>
        <authorList>
            <person name="Akparov Z."/>
            <person name="Amiraslanov A."/>
            <person name="Hajiyeva S."/>
            <person name="Abbasov M."/>
            <person name="Kaur K."/>
            <person name="Hamwieh A."/>
            <person name="Solovyev V."/>
            <person name="Salamov A."/>
            <person name="Braich B."/>
            <person name="Kosarev P."/>
            <person name="Mahmoud A."/>
            <person name="Hajiyev E."/>
            <person name="Babayeva S."/>
            <person name="Izzatullayeva V."/>
            <person name="Mammadov A."/>
            <person name="Mammadov A."/>
            <person name="Sharifova S."/>
            <person name="Ojaghi J."/>
            <person name="Eynullazada K."/>
            <person name="Bayramov B."/>
            <person name="Abdulazimova A."/>
            <person name="Shahmuradov I."/>
        </authorList>
    </citation>
    <scope>NUCLEOTIDE SEQUENCE [LARGE SCALE GENOMIC DNA]</scope>
    <source>
        <strain evidence="2">cv. AG2017</strain>
        <tissue evidence="1">Leaf</tissue>
    </source>
</reference>
<dbReference type="AlphaFoldDB" id="A0A2I0HZ32"/>